<evidence type="ECO:0000259" key="2">
    <source>
        <dbReference type="Pfam" id="PF17761"/>
    </source>
</evidence>
<evidence type="ECO:0000313" key="4">
    <source>
        <dbReference type="Proteomes" id="UP000078090"/>
    </source>
</evidence>
<dbReference type="PANTHER" id="PTHR30547">
    <property type="entry name" value="UNCHARACTERIZED PROTEIN YHCG-RELATED"/>
    <property type="match status" value="1"/>
</dbReference>
<dbReference type="InterPro" id="IPR011856">
    <property type="entry name" value="tRNA_endonuc-like_dom_sf"/>
</dbReference>
<evidence type="ECO:0000313" key="3">
    <source>
        <dbReference type="EMBL" id="OAH99911.1"/>
    </source>
</evidence>
<dbReference type="InterPro" id="IPR009362">
    <property type="entry name" value="YhcG_C"/>
</dbReference>
<dbReference type="Pfam" id="PF17761">
    <property type="entry name" value="DUF1016_N"/>
    <property type="match status" value="1"/>
</dbReference>
<gene>
    <name evidence="3" type="ORF">A1332_19175</name>
</gene>
<sequence length="350" mass="39849">MSDIVPLPADYPAWLTELKTRIHNAQQRAALAVNRELVLLYWQIGQDILTRQTQQGWGAKVIERLARDLREAFPEIKGFSTRNLKYMRYFAEHCPNQQIGQQPAAQLPWFHIVTLLTRVQNPNEREWYALQTVQQGWSRSALDSHIKNQLFSRQGQAVTNFKVQLPAPQSALAQETLKDPYLFDFLGLGDEAHEREIENGLIRHITHFLLELGTGFAFVGRQHRLEVAGDEFFIDLLFYHIRLKCYVVVELKAVAFKPEHAGQLNFYLSAVDAQIKAEDDNPTIGLLLCKTQNRLVAEYALSGINKPIGVAEYELVRSLPEKLSSSLPTIEEIEQELTDLPEDGSTGSDD</sequence>
<comment type="caution">
    <text evidence="3">The sequence shown here is derived from an EMBL/GenBank/DDBJ whole genome shotgun (WGS) entry which is preliminary data.</text>
</comment>
<dbReference type="RefSeq" id="WP_064009917.1">
    <property type="nucleotide sequence ID" value="NZ_LUUG01000100.1"/>
</dbReference>
<dbReference type="PANTHER" id="PTHR30547:SF0">
    <property type="entry name" value="BLR8175 PROTEIN"/>
    <property type="match status" value="1"/>
</dbReference>
<dbReference type="Gene3D" id="3.40.1350.10">
    <property type="match status" value="1"/>
</dbReference>
<feature type="domain" description="YhcG N-terminal" evidence="2">
    <location>
        <begin position="17"/>
        <end position="153"/>
    </location>
</feature>
<dbReference type="InterPro" id="IPR041527">
    <property type="entry name" value="YhcG_N"/>
</dbReference>
<dbReference type="AlphaFoldDB" id="A0A177M2I2"/>
<proteinExistence type="predicted"/>
<accession>A0A177M2I2</accession>
<dbReference type="InterPro" id="IPR053148">
    <property type="entry name" value="PD-DEXK-like_domain"/>
</dbReference>
<dbReference type="Pfam" id="PF06250">
    <property type="entry name" value="YhcG_C"/>
    <property type="match status" value="1"/>
</dbReference>
<protein>
    <recommendedName>
        <fullName evidence="5">Nuclease of restriction endonuclease-like (RecB) superfamily</fullName>
    </recommendedName>
</protein>
<dbReference type="EMBL" id="LUUG01000100">
    <property type="protein sequence ID" value="OAH99911.1"/>
    <property type="molecule type" value="Genomic_DNA"/>
</dbReference>
<dbReference type="OrthoDB" id="9801263at2"/>
<evidence type="ECO:0000259" key="1">
    <source>
        <dbReference type="Pfam" id="PF06250"/>
    </source>
</evidence>
<organism evidence="3 4">
    <name type="scientific">Methylomonas methanica</name>
    <dbReference type="NCBI Taxonomy" id="421"/>
    <lineage>
        <taxon>Bacteria</taxon>
        <taxon>Pseudomonadati</taxon>
        <taxon>Pseudomonadota</taxon>
        <taxon>Gammaproteobacteria</taxon>
        <taxon>Methylococcales</taxon>
        <taxon>Methylococcaceae</taxon>
        <taxon>Methylomonas</taxon>
    </lineage>
</organism>
<name>A0A177M2I2_METMH</name>
<dbReference type="GO" id="GO:0003676">
    <property type="term" value="F:nucleic acid binding"/>
    <property type="evidence" value="ECO:0007669"/>
    <property type="project" value="InterPro"/>
</dbReference>
<reference evidence="3 4" key="1">
    <citation type="submission" date="2016-03" db="EMBL/GenBank/DDBJ databases">
        <authorList>
            <person name="Ploux O."/>
        </authorList>
    </citation>
    <scope>NUCLEOTIDE SEQUENCE [LARGE SCALE GENOMIC DNA]</scope>
    <source>
        <strain evidence="3 4">R-45363</strain>
    </source>
</reference>
<dbReference type="Proteomes" id="UP000078090">
    <property type="component" value="Unassembled WGS sequence"/>
</dbReference>
<feature type="domain" description="YhcG PDDEXK nuclease" evidence="1">
    <location>
        <begin position="174"/>
        <end position="328"/>
    </location>
</feature>
<evidence type="ECO:0008006" key="5">
    <source>
        <dbReference type="Google" id="ProtNLM"/>
    </source>
</evidence>